<dbReference type="Proteomes" id="UP000190150">
    <property type="component" value="Unassembled WGS sequence"/>
</dbReference>
<sequence>MYKHFLSLLAFFCTLLSSYAQLKIEKPTLTSTNKAFAIVIDEESYLHTKDAVKVYQKAVESDGTPTYIISGTFARPDDVKKEILKLYKTKQSLEGVVFIGDIPIPVILNNSHRNQSGIASDRFYDDFSLNFEYVKQDDNQKLVHFYNLAISPSRLYPSIYSARIYYPKLRKEETYEALNSYLAKVSRMRRDNILDHVVTSTEAKFYSGCPIALKDELKAYKEYFPFLKKQVGDLKQLDFDANLIANEMYRKEVDLFFLRADSTPAFTHSAINRQITQPQYIFLDIDSAGAFNHFDYTAANYIFNSGNTIATWANSGSISKEGWSINAIGLLSYGVRLGHVHNLNLALGTHLFGDPTSHFRTLDTEKLNEKIASENNNTYWTNLIKKNNPTYQNLALSKLDSKGSDFSKTLLSEFNNSPYRTVRLQALYLLAACNNDDFATAVSKGLTDEYEMIAQQSANYAAKIGDTSLIAPLAYVSINDKSRLRVQQTVNKALDVFDKRLVEASLTQALRSSNRIGKEEEITAIRSSFSQKNASELALEKLLDKAAPTVERLAQLNLLRSGNYHEHIRSYLALIADKNETIELRVALTGIIGDFIYSRERNNIILNCQAILKTKIPKELKNEIGRTLMTLGYIYP</sequence>
<gene>
    <name evidence="2" type="ORF">SAMN05660841_03847</name>
</gene>
<reference evidence="3" key="1">
    <citation type="submission" date="2017-02" db="EMBL/GenBank/DDBJ databases">
        <authorList>
            <person name="Varghese N."/>
            <person name="Submissions S."/>
        </authorList>
    </citation>
    <scope>NUCLEOTIDE SEQUENCE [LARGE SCALE GENOMIC DNA]</scope>
    <source>
        <strain evidence="3">DSM 24091</strain>
    </source>
</reference>
<dbReference type="SUPFAM" id="SSF48371">
    <property type="entry name" value="ARM repeat"/>
    <property type="match status" value="1"/>
</dbReference>
<feature type="signal peptide" evidence="1">
    <location>
        <begin position="1"/>
        <end position="22"/>
    </location>
</feature>
<evidence type="ECO:0000256" key="1">
    <source>
        <dbReference type="SAM" id="SignalP"/>
    </source>
</evidence>
<dbReference type="EMBL" id="FUZF01000022">
    <property type="protein sequence ID" value="SKC04545.1"/>
    <property type="molecule type" value="Genomic_DNA"/>
</dbReference>
<protein>
    <recommendedName>
        <fullName evidence="4">HEAT repeat-containing protein</fullName>
    </recommendedName>
</protein>
<dbReference type="InterPro" id="IPR016024">
    <property type="entry name" value="ARM-type_fold"/>
</dbReference>
<evidence type="ECO:0000313" key="2">
    <source>
        <dbReference type="EMBL" id="SKC04545.1"/>
    </source>
</evidence>
<evidence type="ECO:0000313" key="3">
    <source>
        <dbReference type="Proteomes" id="UP000190150"/>
    </source>
</evidence>
<accession>A0A1T5G836</accession>
<dbReference type="STRING" id="1513896.SAMN05660841_03847"/>
<keyword evidence="3" id="KW-1185">Reference proteome</keyword>
<dbReference type="RefSeq" id="WP_079645494.1">
    <property type="nucleotide sequence ID" value="NZ_FUZF01000022.1"/>
</dbReference>
<keyword evidence="1" id="KW-0732">Signal</keyword>
<organism evidence="2 3">
    <name type="scientific">Sphingobacterium nematocida</name>
    <dbReference type="NCBI Taxonomy" id="1513896"/>
    <lineage>
        <taxon>Bacteria</taxon>
        <taxon>Pseudomonadati</taxon>
        <taxon>Bacteroidota</taxon>
        <taxon>Sphingobacteriia</taxon>
        <taxon>Sphingobacteriales</taxon>
        <taxon>Sphingobacteriaceae</taxon>
        <taxon>Sphingobacterium</taxon>
    </lineage>
</organism>
<dbReference type="AlphaFoldDB" id="A0A1T5G836"/>
<dbReference type="OrthoDB" id="619585at2"/>
<feature type="chain" id="PRO_5013137795" description="HEAT repeat-containing protein" evidence="1">
    <location>
        <begin position="23"/>
        <end position="636"/>
    </location>
</feature>
<name>A0A1T5G836_9SPHI</name>
<evidence type="ECO:0008006" key="4">
    <source>
        <dbReference type="Google" id="ProtNLM"/>
    </source>
</evidence>
<proteinExistence type="predicted"/>